<gene>
    <name evidence="2" type="ORF">NDU88_001807</name>
</gene>
<name>A0AAV7M0N8_PLEWA</name>
<feature type="region of interest" description="Disordered" evidence="1">
    <location>
        <begin position="59"/>
        <end position="103"/>
    </location>
</feature>
<reference evidence="2" key="1">
    <citation type="journal article" date="2022" name="bioRxiv">
        <title>Sequencing and chromosome-scale assembly of the giantPleurodeles waltlgenome.</title>
        <authorList>
            <person name="Brown T."/>
            <person name="Elewa A."/>
            <person name="Iarovenko S."/>
            <person name="Subramanian E."/>
            <person name="Araus A.J."/>
            <person name="Petzold A."/>
            <person name="Susuki M."/>
            <person name="Suzuki K.-i.T."/>
            <person name="Hayashi T."/>
            <person name="Toyoda A."/>
            <person name="Oliveira C."/>
            <person name="Osipova E."/>
            <person name="Leigh N.D."/>
            <person name="Simon A."/>
            <person name="Yun M.H."/>
        </authorList>
    </citation>
    <scope>NUCLEOTIDE SEQUENCE</scope>
    <source>
        <strain evidence="2">20211129_DDA</strain>
        <tissue evidence="2">Liver</tissue>
    </source>
</reference>
<organism evidence="2 3">
    <name type="scientific">Pleurodeles waltl</name>
    <name type="common">Iberian ribbed newt</name>
    <dbReference type="NCBI Taxonomy" id="8319"/>
    <lineage>
        <taxon>Eukaryota</taxon>
        <taxon>Metazoa</taxon>
        <taxon>Chordata</taxon>
        <taxon>Craniata</taxon>
        <taxon>Vertebrata</taxon>
        <taxon>Euteleostomi</taxon>
        <taxon>Amphibia</taxon>
        <taxon>Batrachia</taxon>
        <taxon>Caudata</taxon>
        <taxon>Salamandroidea</taxon>
        <taxon>Salamandridae</taxon>
        <taxon>Pleurodelinae</taxon>
        <taxon>Pleurodeles</taxon>
    </lineage>
</organism>
<proteinExistence type="predicted"/>
<protein>
    <submittedName>
        <fullName evidence="2">Uncharacterized protein</fullName>
    </submittedName>
</protein>
<evidence type="ECO:0000313" key="3">
    <source>
        <dbReference type="Proteomes" id="UP001066276"/>
    </source>
</evidence>
<dbReference type="Proteomes" id="UP001066276">
    <property type="component" value="Chromosome 10"/>
</dbReference>
<dbReference type="AlphaFoldDB" id="A0AAV7M0N8"/>
<dbReference type="EMBL" id="JANPWB010000014">
    <property type="protein sequence ID" value="KAJ1096674.1"/>
    <property type="molecule type" value="Genomic_DNA"/>
</dbReference>
<evidence type="ECO:0000313" key="2">
    <source>
        <dbReference type="EMBL" id="KAJ1096674.1"/>
    </source>
</evidence>
<comment type="caution">
    <text evidence="2">The sequence shown here is derived from an EMBL/GenBank/DDBJ whole genome shotgun (WGS) entry which is preliminary data.</text>
</comment>
<sequence length="103" mass="11488">MPWTGCRTGLTAPKAVEDLLGHAGSGALRLGCRARPRVRPRQGMCWACRLPAICFEGPRGLNRPQRRAEKKERSNTSQRCARPGWEPRSRCLPTELRAPSVKP</sequence>
<accession>A0AAV7M0N8</accession>
<keyword evidence="3" id="KW-1185">Reference proteome</keyword>
<evidence type="ECO:0000256" key="1">
    <source>
        <dbReference type="SAM" id="MobiDB-lite"/>
    </source>
</evidence>